<keyword evidence="4 6" id="KW-0694">RNA-binding</keyword>
<evidence type="ECO:0000313" key="9">
    <source>
        <dbReference type="EMBL" id="KYG61285.1"/>
    </source>
</evidence>
<evidence type="ECO:0000256" key="4">
    <source>
        <dbReference type="ARBA" id="ARBA00022884"/>
    </source>
</evidence>
<comment type="subcellular location">
    <subcellularLocation>
        <location evidence="6">Cytoplasm</location>
    </subcellularLocation>
    <subcellularLocation>
        <location evidence="6">Cell membrane</location>
        <topology evidence="6">Peripheral membrane protein</topology>
    </subcellularLocation>
</comment>
<dbReference type="GO" id="GO:0005525">
    <property type="term" value="F:GTP binding"/>
    <property type="evidence" value="ECO:0007669"/>
    <property type="project" value="UniProtKB-UniRule"/>
</dbReference>
<dbReference type="GO" id="GO:0003924">
    <property type="term" value="F:GTPase activity"/>
    <property type="evidence" value="ECO:0007669"/>
    <property type="project" value="UniProtKB-UniRule"/>
</dbReference>
<dbReference type="GO" id="GO:0000028">
    <property type="term" value="P:ribosomal small subunit assembly"/>
    <property type="evidence" value="ECO:0007669"/>
    <property type="project" value="TreeGrafter"/>
</dbReference>
<keyword evidence="5 6" id="KW-0342">GTP-binding</keyword>
<dbReference type="GO" id="GO:0070181">
    <property type="term" value="F:small ribosomal subunit rRNA binding"/>
    <property type="evidence" value="ECO:0007669"/>
    <property type="project" value="UniProtKB-UniRule"/>
</dbReference>
<evidence type="ECO:0000256" key="3">
    <source>
        <dbReference type="ARBA" id="ARBA00022741"/>
    </source>
</evidence>
<dbReference type="InterPro" id="IPR005225">
    <property type="entry name" value="Small_GTP-bd"/>
</dbReference>
<dbReference type="InterPro" id="IPR006073">
    <property type="entry name" value="GTP-bd"/>
</dbReference>
<evidence type="ECO:0000256" key="7">
    <source>
        <dbReference type="RuleBase" id="RU003761"/>
    </source>
</evidence>
<dbReference type="EMBL" id="LUKF01000017">
    <property type="protein sequence ID" value="KYG61285.1"/>
    <property type="molecule type" value="Genomic_DNA"/>
</dbReference>
<organism evidence="9 10">
    <name type="scientific">Bdellovibrio bacteriovorus</name>
    <dbReference type="NCBI Taxonomy" id="959"/>
    <lineage>
        <taxon>Bacteria</taxon>
        <taxon>Pseudomonadati</taxon>
        <taxon>Bdellovibrionota</taxon>
        <taxon>Bdellovibrionia</taxon>
        <taxon>Bdellovibrionales</taxon>
        <taxon>Pseudobdellovibrionaceae</taxon>
        <taxon>Bdellovibrio</taxon>
    </lineage>
</organism>
<evidence type="ECO:0000256" key="2">
    <source>
        <dbReference type="ARBA" id="ARBA00020484"/>
    </source>
</evidence>
<dbReference type="InterPro" id="IPR004044">
    <property type="entry name" value="KH_dom_type_2"/>
</dbReference>
<dbReference type="OrthoDB" id="5290574at2"/>
<evidence type="ECO:0000256" key="1">
    <source>
        <dbReference type="ARBA" id="ARBA00007921"/>
    </source>
</evidence>
<dbReference type="NCBIfam" id="TIGR00436">
    <property type="entry name" value="era"/>
    <property type="match status" value="1"/>
</dbReference>
<keyword evidence="6" id="KW-0699">rRNA-binding</keyword>
<dbReference type="PRINTS" id="PR00326">
    <property type="entry name" value="GTP1OBG"/>
</dbReference>
<comment type="subunit">
    <text evidence="6">Monomer.</text>
</comment>
<dbReference type="SUPFAM" id="SSF52540">
    <property type="entry name" value="P-loop containing nucleoside triphosphate hydrolases"/>
    <property type="match status" value="1"/>
</dbReference>
<dbReference type="SUPFAM" id="SSF54814">
    <property type="entry name" value="Prokaryotic type KH domain (KH-domain type II)"/>
    <property type="match status" value="1"/>
</dbReference>
<dbReference type="InterPro" id="IPR005662">
    <property type="entry name" value="GTPase_Era-like"/>
</dbReference>
<keyword evidence="6" id="KW-1003">Cell membrane</keyword>
<protein>
    <recommendedName>
        <fullName evidence="2 6">GTPase Era</fullName>
    </recommendedName>
</protein>
<dbReference type="AlphaFoldDB" id="A0A150WDY2"/>
<dbReference type="InterPro" id="IPR027417">
    <property type="entry name" value="P-loop_NTPase"/>
</dbReference>
<dbReference type="CDD" id="cd04163">
    <property type="entry name" value="Era"/>
    <property type="match status" value="1"/>
</dbReference>
<dbReference type="GO" id="GO:0005886">
    <property type="term" value="C:plasma membrane"/>
    <property type="evidence" value="ECO:0007669"/>
    <property type="project" value="UniProtKB-SubCell"/>
</dbReference>
<reference evidence="9 10" key="1">
    <citation type="submission" date="2016-03" db="EMBL/GenBank/DDBJ databases">
        <authorList>
            <person name="Ploux O."/>
        </authorList>
    </citation>
    <scope>NUCLEOTIDE SEQUENCE [LARGE SCALE GENOMIC DNA]</scope>
    <source>
        <strain evidence="9 10">BER2</strain>
    </source>
</reference>
<feature type="binding site" evidence="6">
    <location>
        <begin position="12"/>
        <end position="19"/>
    </location>
    <ligand>
        <name>GTP</name>
        <dbReference type="ChEBI" id="CHEBI:37565"/>
    </ligand>
</feature>
<evidence type="ECO:0000256" key="5">
    <source>
        <dbReference type="ARBA" id="ARBA00023134"/>
    </source>
</evidence>
<comment type="caution">
    <text evidence="6">Lacks conserved residue(s) required for the propagation of feature annotation.</text>
</comment>
<keyword evidence="6" id="KW-0963">Cytoplasm</keyword>
<dbReference type="Gene3D" id="3.30.300.20">
    <property type="match status" value="1"/>
</dbReference>
<dbReference type="HAMAP" id="MF_00367">
    <property type="entry name" value="GTPase_Era"/>
    <property type="match status" value="1"/>
</dbReference>
<keyword evidence="6" id="KW-0690">Ribosome biogenesis</keyword>
<sequence>MGYKAGFLGLIGQPNAGKSTLMNYLVDEKVSIVSAKPQTTRRRILGIWSTDKGQIVFVDAPGIIKADKGLNNFLAKEAEEVIADSDALLAIVSVDEGKPEDAEKILDLVSKSGKPWIGIVTKADIEEKAHRVLILKKMIEDRGGKAMSVSVKDSKDDQEEREAMLIEFLELLPETPAPLYDVELFTNENVREMASEIIREKCFESLHQEIPYSLAVRIIKFDEAAAPVPKIYAEIIVSKDSHKAIVIGKEAKVIKQIGMDSRKEIEKLMGEKVFLDLQVIAKPEWFENKRMMKELGYATKSEN</sequence>
<gene>
    <name evidence="6" type="primary">era</name>
    <name evidence="9" type="ORF">AZI85_10130</name>
</gene>
<evidence type="ECO:0000313" key="10">
    <source>
        <dbReference type="Proteomes" id="UP000075391"/>
    </source>
</evidence>
<dbReference type="Pfam" id="PF01926">
    <property type="entry name" value="MMR_HSR1"/>
    <property type="match status" value="1"/>
</dbReference>
<evidence type="ECO:0000256" key="6">
    <source>
        <dbReference type="HAMAP-Rule" id="MF_00367"/>
    </source>
</evidence>
<dbReference type="CDD" id="cd22534">
    <property type="entry name" value="KH-II_Era"/>
    <property type="match status" value="1"/>
</dbReference>
<feature type="binding site" evidence="6">
    <location>
        <begin position="121"/>
        <end position="124"/>
    </location>
    <ligand>
        <name>GTP</name>
        <dbReference type="ChEBI" id="CHEBI:37565"/>
    </ligand>
</feature>
<feature type="domain" description="KH type-2" evidence="8">
    <location>
        <begin position="206"/>
        <end position="281"/>
    </location>
</feature>
<accession>A0A150WDY2</accession>
<dbReference type="PROSITE" id="PS50823">
    <property type="entry name" value="KH_TYPE_2"/>
    <property type="match status" value="1"/>
</dbReference>
<dbReference type="Proteomes" id="UP000075391">
    <property type="component" value="Unassembled WGS sequence"/>
</dbReference>
<proteinExistence type="inferred from homology"/>
<dbReference type="PANTHER" id="PTHR42698">
    <property type="entry name" value="GTPASE ERA"/>
    <property type="match status" value="1"/>
</dbReference>
<dbReference type="RefSeq" id="WP_063244645.1">
    <property type="nucleotide sequence ID" value="NZ_LUKF01000017.1"/>
</dbReference>
<dbReference type="GO" id="GO:0043024">
    <property type="term" value="F:ribosomal small subunit binding"/>
    <property type="evidence" value="ECO:0007669"/>
    <property type="project" value="TreeGrafter"/>
</dbReference>
<keyword evidence="6" id="KW-0472">Membrane</keyword>
<dbReference type="InterPro" id="IPR015946">
    <property type="entry name" value="KH_dom-like_a/b"/>
</dbReference>
<dbReference type="PANTHER" id="PTHR42698:SF1">
    <property type="entry name" value="GTPASE ERA, MITOCHONDRIAL"/>
    <property type="match status" value="1"/>
</dbReference>
<comment type="function">
    <text evidence="6">An essential GTPase that binds both GDP and GTP, with rapid nucleotide exchange. Plays a role in 16S rRNA processing and 30S ribosomal subunit biogenesis and possibly also in cell cycle regulation and energy metabolism.</text>
</comment>
<comment type="similarity">
    <text evidence="1 6 7">Belongs to the TRAFAC class TrmE-Era-EngA-EngB-Septin-like GTPase superfamily. Era GTPase family.</text>
</comment>
<comment type="caution">
    <text evidence="9">The sequence shown here is derived from an EMBL/GenBank/DDBJ whole genome shotgun (WGS) entry which is preliminary data.</text>
</comment>
<dbReference type="InterPro" id="IPR009019">
    <property type="entry name" value="KH_sf_prok-type"/>
</dbReference>
<dbReference type="GO" id="GO:0005737">
    <property type="term" value="C:cytoplasm"/>
    <property type="evidence" value="ECO:0007669"/>
    <property type="project" value="UniProtKB-SubCell"/>
</dbReference>
<dbReference type="Gene3D" id="3.40.50.300">
    <property type="entry name" value="P-loop containing nucleotide triphosphate hydrolases"/>
    <property type="match status" value="1"/>
</dbReference>
<evidence type="ECO:0000259" key="8">
    <source>
        <dbReference type="PROSITE" id="PS50823"/>
    </source>
</evidence>
<dbReference type="InterPro" id="IPR030388">
    <property type="entry name" value="G_ERA_dom"/>
</dbReference>
<dbReference type="NCBIfam" id="NF000908">
    <property type="entry name" value="PRK00089.1"/>
    <property type="match status" value="1"/>
</dbReference>
<keyword evidence="3 6" id="KW-0547">Nucleotide-binding</keyword>
<name>A0A150WDY2_BDEBC</name>
<dbReference type="NCBIfam" id="TIGR00231">
    <property type="entry name" value="small_GTP"/>
    <property type="match status" value="1"/>
</dbReference>
<dbReference type="Pfam" id="PF07650">
    <property type="entry name" value="KH_2"/>
    <property type="match status" value="1"/>
</dbReference>